<organism evidence="1 2">
    <name type="scientific">Flavobacterium akiainvivens</name>
    <dbReference type="NCBI Taxonomy" id="1202724"/>
    <lineage>
        <taxon>Bacteria</taxon>
        <taxon>Pseudomonadati</taxon>
        <taxon>Bacteroidota</taxon>
        <taxon>Flavobacteriia</taxon>
        <taxon>Flavobacteriales</taxon>
        <taxon>Flavobacteriaceae</taxon>
        <taxon>Flavobacterium</taxon>
    </lineage>
</organism>
<dbReference type="EMBL" id="LIYD01000005">
    <property type="protein sequence ID" value="KOS04631.1"/>
    <property type="molecule type" value="Genomic_DNA"/>
</dbReference>
<dbReference type="STRING" id="1202724.AM493_00175"/>
<dbReference type="RefSeq" id="WP_054405604.1">
    <property type="nucleotide sequence ID" value="NZ_FOYA01000012.1"/>
</dbReference>
<dbReference type="Proteomes" id="UP000037755">
    <property type="component" value="Unassembled WGS sequence"/>
</dbReference>
<name>A0A0M8MEK2_9FLAO</name>
<sequence>MKPQTYNSFLWNSVSDHGLHSPFVYSFVSSTFYEGRKPKNVKAAAGLDRHALETLYKVITNRKAFKLLVLGNEAPAVTEAIREVAGQENGQVWFFSELASVPGGLDMAILTGKGAESLLEQLQRAHQDSNNNTIVAVPNIHTTPFMEAAWAQIKNAPNVTVTIDTYHVGLVFFRKGQANQHFAVRPDKRVLRDALLGAKNLWGLF</sequence>
<dbReference type="AlphaFoldDB" id="A0A0M8MEK2"/>
<keyword evidence="2" id="KW-1185">Reference proteome</keyword>
<evidence type="ECO:0000313" key="1">
    <source>
        <dbReference type="EMBL" id="KOS04631.1"/>
    </source>
</evidence>
<accession>A0A0M8MEK2</accession>
<proteinExistence type="predicted"/>
<dbReference type="PATRIC" id="fig|1202724.3.peg.26"/>
<evidence type="ECO:0000313" key="2">
    <source>
        <dbReference type="Proteomes" id="UP000037755"/>
    </source>
</evidence>
<dbReference type="OrthoDB" id="5464618at2"/>
<comment type="caution">
    <text evidence="1">The sequence shown here is derived from an EMBL/GenBank/DDBJ whole genome shotgun (WGS) entry which is preliminary data.</text>
</comment>
<reference evidence="1 2" key="1">
    <citation type="submission" date="2015-08" db="EMBL/GenBank/DDBJ databases">
        <title>Whole genome sequence of Flavobacterium akiainvivens IK-1T, from decaying Wikstroemia oahuensis, an endemic Hawaiian shrub.</title>
        <authorList>
            <person name="Wan X."/>
            <person name="Hou S."/>
            <person name="Saito J."/>
            <person name="Donachie S."/>
        </authorList>
    </citation>
    <scope>NUCLEOTIDE SEQUENCE [LARGE SCALE GENOMIC DNA]</scope>
    <source>
        <strain evidence="1 2">IK-1</strain>
    </source>
</reference>
<gene>
    <name evidence="1" type="ORF">AM493_00175</name>
</gene>
<protein>
    <submittedName>
        <fullName evidence="1">Uncharacterized protein</fullName>
    </submittedName>
</protein>